<dbReference type="EC" id="2.7.7.56" evidence="8"/>
<dbReference type="GO" id="GO:0008033">
    <property type="term" value="P:tRNA processing"/>
    <property type="evidence" value="ECO:0007669"/>
    <property type="project" value="UniProtKB-UniRule"/>
</dbReference>
<dbReference type="InterPro" id="IPR015847">
    <property type="entry name" value="ExoRNase_PH_dom2"/>
</dbReference>
<organism evidence="11 12">
    <name type="scientific">Natronincola peptidivorans</name>
    <dbReference type="NCBI Taxonomy" id="426128"/>
    <lineage>
        <taxon>Bacteria</taxon>
        <taxon>Bacillati</taxon>
        <taxon>Bacillota</taxon>
        <taxon>Clostridia</taxon>
        <taxon>Peptostreptococcales</taxon>
        <taxon>Natronincolaceae</taxon>
        <taxon>Natronincola</taxon>
    </lineage>
</organism>
<gene>
    <name evidence="8" type="primary">rph</name>
    <name evidence="11" type="ORF">SAMN05660297_02278</name>
</gene>
<dbReference type="STRING" id="426128.SAMN05660297_02278"/>
<dbReference type="SUPFAM" id="SSF55666">
    <property type="entry name" value="Ribonuclease PH domain 2-like"/>
    <property type="match status" value="1"/>
</dbReference>
<feature type="domain" description="Exoribonuclease phosphorolytic" evidence="10">
    <location>
        <begin position="159"/>
        <end position="225"/>
    </location>
</feature>
<keyword evidence="4 8" id="KW-0808">Transferase</keyword>
<feature type="domain" description="Exoribonuclease phosphorolytic" evidence="9">
    <location>
        <begin position="11"/>
        <end position="141"/>
    </location>
</feature>
<dbReference type="CDD" id="cd11362">
    <property type="entry name" value="RNase_PH_bact"/>
    <property type="match status" value="1"/>
</dbReference>
<evidence type="ECO:0000256" key="7">
    <source>
        <dbReference type="ARBA" id="ARBA00022884"/>
    </source>
</evidence>
<name>A0A1I0E408_9FIRM</name>
<feature type="binding site" evidence="8">
    <location>
        <begin position="125"/>
        <end position="127"/>
    </location>
    <ligand>
        <name>phosphate</name>
        <dbReference type="ChEBI" id="CHEBI:43474"/>
        <note>substrate</note>
    </ligand>
</feature>
<dbReference type="InterPro" id="IPR018336">
    <property type="entry name" value="RNase_PH_CS"/>
</dbReference>
<protein>
    <recommendedName>
        <fullName evidence="8">Ribonuclease PH</fullName>
        <shortName evidence="8">RNase PH</shortName>
        <ecNumber evidence="8">2.7.7.56</ecNumber>
    </recommendedName>
    <alternativeName>
        <fullName evidence="8">tRNA nucleotidyltransferase</fullName>
    </alternativeName>
</protein>
<dbReference type="GO" id="GO:0016075">
    <property type="term" value="P:rRNA catabolic process"/>
    <property type="evidence" value="ECO:0007669"/>
    <property type="project" value="UniProtKB-UniRule"/>
</dbReference>
<dbReference type="AlphaFoldDB" id="A0A1I0E408"/>
<accession>A0A1I0E408</accession>
<evidence type="ECO:0000256" key="5">
    <source>
        <dbReference type="ARBA" id="ARBA00022694"/>
    </source>
</evidence>
<dbReference type="Pfam" id="PF03725">
    <property type="entry name" value="RNase_PH_C"/>
    <property type="match status" value="1"/>
</dbReference>
<dbReference type="RefSeq" id="WP_090443891.1">
    <property type="nucleotide sequence ID" value="NZ_FOHU01000009.1"/>
</dbReference>
<keyword evidence="7" id="KW-0694">RNA-binding</keyword>
<keyword evidence="2 8" id="KW-0698">rRNA processing</keyword>
<dbReference type="GO" id="GO:0031125">
    <property type="term" value="P:rRNA 3'-end processing"/>
    <property type="evidence" value="ECO:0007669"/>
    <property type="project" value="UniProtKB-ARBA"/>
</dbReference>
<keyword evidence="5 8" id="KW-0819">tRNA processing</keyword>
<dbReference type="PANTHER" id="PTHR11953:SF0">
    <property type="entry name" value="EXOSOME COMPLEX COMPONENT RRP41"/>
    <property type="match status" value="1"/>
</dbReference>
<dbReference type="GO" id="GO:0000175">
    <property type="term" value="F:3'-5'-RNA exonuclease activity"/>
    <property type="evidence" value="ECO:0007669"/>
    <property type="project" value="UniProtKB-UniRule"/>
</dbReference>
<dbReference type="EMBL" id="FOHU01000009">
    <property type="protein sequence ID" value="SET38957.1"/>
    <property type="molecule type" value="Genomic_DNA"/>
</dbReference>
<dbReference type="PROSITE" id="PS01277">
    <property type="entry name" value="RIBONUCLEASE_PH"/>
    <property type="match status" value="1"/>
</dbReference>
<dbReference type="PANTHER" id="PTHR11953">
    <property type="entry name" value="EXOSOME COMPLEX COMPONENT"/>
    <property type="match status" value="1"/>
</dbReference>
<keyword evidence="12" id="KW-1185">Reference proteome</keyword>
<dbReference type="HAMAP" id="MF_00564">
    <property type="entry name" value="RNase_PH"/>
    <property type="match status" value="1"/>
</dbReference>
<dbReference type="InterPro" id="IPR027408">
    <property type="entry name" value="PNPase/RNase_PH_dom_sf"/>
</dbReference>
<evidence type="ECO:0000256" key="2">
    <source>
        <dbReference type="ARBA" id="ARBA00022552"/>
    </source>
</evidence>
<evidence type="ECO:0000259" key="9">
    <source>
        <dbReference type="Pfam" id="PF01138"/>
    </source>
</evidence>
<dbReference type="InterPro" id="IPR050080">
    <property type="entry name" value="RNase_PH"/>
</dbReference>
<comment type="similarity">
    <text evidence="1 8">Belongs to the RNase PH family.</text>
</comment>
<evidence type="ECO:0000256" key="4">
    <source>
        <dbReference type="ARBA" id="ARBA00022679"/>
    </source>
</evidence>
<dbReference type="InterPro" id="IPR020568">
    <property type="entry name" value="Ribosomal_Su5_D2-typ_SF"/>
</dbReference>
<sequence length="258" mass="28433">MSRIDGRKNDELRPVKFTRNYTKHAQGSVLVEMGETKVICTAMIEDKVPPFLKNTGKGWITAEYSMLPSSTQTRKIRESSRGKIDGRTQEIQRLIGRALRSVVDLNAIGERTIWVDCDVIQADGGTRTASITGAFVALVDAANILLENGSLKRMPLKNFVSAISIGIVEGKYLLDLCYEEDSKAKVDMNIVMTDKEEFIEVQGTGEEAPFSKSDLMELLTLAEKGNAALIEMQKEVLGELASKVLGPTEETTEGNNEK</sequence>
<dbReference type="FunFam" id="3.30.230.70:FF:000003">
    <property type="entry name" value="Ribonuclease PH"/>
    <property type="match status" value="1"/>
</dbReference>
<dbReference type="GO" id="GO:0009022">
    <property type="term" value="F:tRNA nucleotidyltransferase activity"/>
    <property type="evidence" value="ECO:0007669"/>
    <property type="project" value="UniProtKB-UniRule"/>
</dbReference>
<proteinExistence type="inferred from homology"/>
<dbReference type="Gene3D" id="3.30.230.70">
    <property type="entry name" value="GHMP Kinase, N-terminal domain"/>
    <property type="match status" value="1"/>
</dbReference>
<comment type="function">
    <text evidence="8">Phosphorolytic 3'-5' exoribonuclease that plays an important role in tRNA 3'-end maturation. Removes nucleotide residues following the 3'-CCA terminus of tRNAs; can also add nucleotides to the ends of RNA molecules by using nucleoside diphosphates as substrates, but this may not be physiologically important. Probably plays a role in initiation of 16S rRNA degradation (leading to ribosome degradation) during starvation.</text>
</comment>
<evidence type="ECO:0000259" key="10">
    <source>
        <dbReference type="Pfam" id="PF03725"/>
    </source>
</evidence>
<keyword evidence="6 8" id="KW-0548">Nucleotidyltransferase</keyword>
<keyword evidence="3 8" id="KW-0820">tRNA-binding</keyword>
<evidence type="ECO:0000256" key="1">
    <source>
        <dbReference type="ARBA" id="ARBA00006678"/>
    </source>
</evidence>
<dbReference type="Pfam" id="PF01138">
    <property type="entry name" value="RNase_PH"/>
    <property type="match status" value="1"/>
</dbReference>
<dbReference type="OrthoDB" id="9807456at2"/>
<evidence type="ECO:0000313" key="12">
    <source>
        <dbReference type="Proteomes" id="UP000199568"/>
    </source>
</evidence>
<reference evidence="11 12" key="1">
    <citation type="submission" date="2016-10" db="EMBL/GenBank/DDBJ databases">
        <authorList>
            <person name="de Groot N.N."/>
        </authorList>
    </citation>
    <scope>NUCLEOTIDE SEQUENCE [LARGE SCALE GENOMIC DNA]</scope>
    <source>
        <strain evidence="11 12">DSM 18979</strain>
    </source>
</reference>
<comment type="subunit">
    <text evidence="8">Homohexameric ring arranged as a trimer of dimers.</text>
</comment>
<evidence type="ECO:0000313" key="11">
    <source>
        <dbReference type="EMBL" id="SET38957.1"/>
    </source>
</evidence>
<evidence type="ECO:0000256" key="8">
    <source>
        <dbReference type="HAMAP-Rule" id="MF_00564"/>
    </source>
</evidence>
<evidence type="ECO:0000256" key="3">
    <source>
        <dbReference type="ARBA" id="ARBA00022555"/>
    </source>
</evidence>
<dbReference type="SUPFAM" id="SSF54211">
    <property type="entry name" value="Ribosomal protein S5 domain 2-like"/>
    <property type="match status" value="1"/>
</dbReference>
<feature type="binding site" evidence="8">
    <location>
        <position position="87"/>
    </location>
    <ligand>
        <name>phosphate</name>
        <dbReference type="ChEBI" id="CHEBI:43474"/>
        <note>substrate</note>
    </ligand>
</feature>
<comment type="catalytic activity">
    <reaction evidence="8">
        <text>tRNA(n+1) + phosphate = tRNA(n) + a ribonucleoside 5'-diphosphate</text>
        <dbReference type="Rhea" id="RHEA:10628"/>
        <dbReference type="Rhea" id="RHEA-COMP:17343"/>
        <dbReference type="Rhea" id="RHEA-COMP:17344"/>
        <dbReference type="ChEBI" id="CHEBI:43474"/>
        <dbReference type="ChEBI" id="CHEBI:57930"/>
        <dbReference type="ChEBI" id="CHEBI:173114"/>
        <dbReference type="EC" id="2.7.7.56"/>
    </reaction>
</comment>
<dbReference type="GO" id="GO:0000049">
    <property type="term" value="F:tRNA binding"/>
    <property type="evidence" value="ECO:0007669"/>
    <property type="project" value="UniProtKB-UniRule"/>
</dbReference>
<dbReference type="Proteomes" id="UP000199568">
    <property type="component" value="Unassembled WGS sequence"/>
</dbReference>
<dbReference type="NCBIfam" id="TIGR01966">
    <property type="entry name" value="RNasePH"/>
    <property type="match status" value="1"/>
</dbReference>
<dbReference type="InterPro" id="IPR036345">
    <property type="entry name" value="ExoRNase_PH_dom2_sf"/>
</dbReference>
<evidence type="ECO:0000256" key="6">
    <source>
        <dbReference type="ARBA" id="ARBA00022695"/>
    </source>
</evidence>
<dbReference type="InterPro" id="IPR001247">
    <property type="entry name" value="ExoRNase_PH_dom1"/>
</dbReference>
<dbReference type="InterPro" id="IPR002381">
    <property type="entry name" value="RNase_PH_bac-type"/>
</dbReference>